<dbReference type="Proteomes" id="UP000221715">
    <property type="component" value="Genome"/>
</dbReference>
<proteinExistence type="predicted"/>
<evidence type="ECO:0000256" key="1">
    <source>
        <dbReference type="SAM" id="MobiDB-lite"/>
    </source>
</evidence>
<name>A0A0U4IHZ0_9CAUD</name>
<accession>A0A0U4IHZ0</accession>
<reference evidence="2 3" key="1">
    <citation type="submission" date="2015-12" db="EMBL/GenBank/DDBJ databases">
        <authorList>
            <person name="Pope W.H."/>
            <person name="Montgomery M.T."/>
            <person name="Garlena R.A."/>
            <person name="Russell D.A."/>
            <person name="Jacobs-Sera D."/>
            <person name="Hendrix R.W."/>
            <person name="Hatfull G.F."/>
        </authorList>
    </citation>
    <scope>NUCLEOTIDE SEQUENCE [LARGE SCALE GENOMIC DNA]</scope>
</reference>
<dbReference type="EMBL" id="KU252585">
    <property type="protein sequence ID" value="ALY07711.1"/>
    <property type="molecule type" value="Genomic_DNA"/>
</dbReference>
<dbReference type="KEGG" id="vg:77930792"/>
<organism evidence="2 3">
    <name type="scientific">Gordonia phage Howe</name>
    <dbReference type="NCBI Taxonomy" id="1777061"/>
    <lineage>
        <taxon>Viruses</taxon>
        <taxon>Duplodnaviria</taxon>
        <taxon>Heunggongvirae</taxon>
        <taxon>Uroviricota</taxon>
        <taxon>Caudoviricetes</taxon>
        <taxon>Howevirus</taxon>
        <taxon>Howevirus howe</taxon>
    </lineage>
</organism>
<gene>
    <name evidence="2" type="primary">77</name>
    <name evidence="2" type="ORF">PBI_HOWE_77</name>
</gene>
<protein>
    <submittedName>
        <fullName evidence="2">Uncharacterized protein</fullName>
    </submittedName>
</protein>
<evidence type="ECO:0000313" key="2">
    <source>
        <dbReference type="EMBL" id="ALY07711.1"/>
    </source>
</evidence>
<dbReference type="RefSeq" id="YP_010654938.1">
    <property type="nucleotide sequence ID" value="NC_070817.1"/>
</dbReference>
<feature type="region of interest" description="Disordered" evidence="1">
    <location>
        <begin position="1"/>
        <end position="22"/>
    </location>
</feature>
<sequence>MPRPKYASGGCVGPGTPGDSILPRPLEMCSYTLPDTSRSTAARGLLAEINEQGPPMHLPELPDEIQSEDVQRALESLGITPTRLTETVIRPHSIEVTYLRTGADGEVLTGSNDSVSRITTTIRVRWPKRAT</sequence>
<evidence type="ECO:0000313" key="3">
    <source>
        <dbReference type="Proteomes" id="UP000221715"/>
    </source>
</evidence>
<keyword evidence="3" id="KW-1185">Reference proteome</keyword>
<dbReference type="GeneID" id="77930792"/>